<dbReference type="InterPro" id="IPR021796">
    <property type="entry name" value="Tll0287-like_dom"/>
</dbReference>
<gene>
    <name evidence="3" type="ORF">SAMN04488540_104225</name>
</gene>
<evidence type="ECO:0000259" key="2">
    <source>
        <dbReference type="Pfam" id="PF11845"/>
    </source>
</evidence>
<accession>A0A1G8QAZ7</accession>
<evidence type="ECO:0000256" key="1">
    <source>
        <dbReference type="SAM" id="SignalP"/>
    </source>
</evidence>
<feature type="signal peptide" evidence="1">
    <location>
        <begin position="1"/>
        <end position="25"/>
    </location>
</feature>
<name>A0A1G8QAZ7_9GAMM</name>
<dbReference type="EMBL" id="FNEM01000004">
    <property type="protein sequence ID" value="SDJ01270.1"/>
    <property type="molecule type" value="Genomic_DNA"/>
</dbReference>
<proteinExistence type="predicted"/>
<reference evidence="4" key="1">
    <citation type="submission" date="2016-10" db="EMBL/GenBank/DDBJ databases">
        <authorList>
            <person name="Varghese N."/>
            <person name="Submissions S."/>
        </authorList>
    </citation>
    <scope>NUCLEOTIDE SEQUENCE [LARGE SCALE GENOMIC DNA]</scope>
    <source>
        <strain evidence="4">DSM 23317</strain>
    </source>
</reference>
<evidence type="ECO:0000313" key="3">
    <source>
        <dbReference type="EMBL" id="SDJ01270.1"/>
    </source>
</evidence>
<keyword evidence="1" id="KW-0732">Signal</keyword>
<organism evidence="3 4">
    <name type="scientific">Ferrimonas sediminum</name>
    <dbReference type="NCBI Taxonomy" id="718193"/>
    <lineage>
        <taxon>Bacteria</taxon>
        <taxon>Pseudomonadati</taxon>
        <taxon>Pseudomonadota</taxon>
        <taxon>Gammaproteobacteria</taxon>
        <taxon>Alteromonadales</taxon>
        <taxon>Ferrimonadaceae</taxon>
        <taxon>Ferrimonas</taxon>
    </lineage>
</organism>
<protein>
    <recommendedName>
        <fullName evidence="2">Tll0287-like domain-containing protein</fullName>
    </recommendedName>
</protein>
<evidence type="ECO:0000313" key="4">
    <source>
        <dbReference type="Proteomes" id="UP000199527"/>
    </source>
</evidence>
<dbReference type="Proteomes" id="UP000199527">
    <property type="component" value="Unassembled WGS sequence"/>
</dbReference>
<dbReference type="Pfam" id="PF11845">
    <property type="entry name" value="Tll0287-like"/>
    <property type="match status" value="1"/>
</dbReference>
<dbReference type="RefSeq" id="WP_176819222.1">
    <property type="nucleotide sequence ID" value="NZ_FNEM01000004.1"/>
</dbReference>
<sequence>MTAKDCIGCAWVVLAGALLPLTGQATPTEQQTLRAEGLALIADFAGTLKPALMQAMQQGGPVAAVSVCAERAPQIAAELEARSGWQITRLSLKPRNPQAAAIDGWERQSLLEFERRHAAGEPVSELVTSRFDEQEYRLMKAIGIQGPCLTCHGAKVAPQLAEALDSHYPDDQARGYELGQVRGAFSVVKRF</sequence>
<feature type="domain" description="Tll0287-like" evidence="2">
    <location>
        <begin position="48"/>
        <end position="187"/>
    </location>
</feature>
<dbReference type="AlphaFoldDB" id="A0A1G8QAZ7"/>
<feature type="chain" id="PRO_5011735846" description="Tll0287-like domain-containing protein" evidence="1">
    <location>
        <begin position="26"/>
        <end position="191"/>
    </location>
</feature>
<keyword evidence="4" id="KW-1185">Reference proteome</keyword>